<dbReference type="InterPro" id="IPR036465">
    <property type="entry name" value="vWFA_dom_sf"/>
</dbReference>
<evidence type="ECO:0000256" key="10">
    <source>
        <dbReference type="ARBA" id="ARBA00022737"/>
    </source>
</evidence>
<dbReference type="GO" id="GO:0005886">
    <property type="term" value="C:plasma membrane"/>
    <property type="evidence" value="ECO:0007669"/>
    <property type="project" value="UniProtKB-SubCell"/>
</dbReference>
<accession>A0A8B7NJG7</accession>
<dbReference type="OMA" id="CWETTEN"/>
<protein>
    <recommendedName>
        <fullName evidence="17">Copine-3</fullName>
    </recommendedName>
    <alternativeName>
        <fullName evidence="18">Copine III</fullName>
    </alternativeName>
</protein>
<keyword evidence="20" id="KW-1185">Reference proteome</keyword>
<comment type="subcellular location">
    <subcellularLocation>
        <location evidence="3">Cell junction</location>
        <location evidence="3">Focal adhesion</location>
    </subcellularLocation>
    <subcellularLocation>
        <location evidence="2">Cell membrane</location>
    </subcellularLocation>
    <subcellularLocation>
        <location evidence="4">Cytoplasm</location>
    </subcellularLocation>
    <subcellularLocation>
        <location evidence="1">Nucleus</location>
    </subcellularLocation>
</comment>
<evidence type="ECO:0000256" key="12">
    <source>
        <dbReference type="ARBA" id="ARBA00022949"/>
    </source>
</evidence>
<name>A0A8B7NJG7_HYAAZ</name>
<dbReference type="GO" id="GO:0005737">
    <property type="term" value="C:cytoplasm"/>
    <property type="evidence" value="ECO:0007669"/>
    <property type="project" value="UniProtKB-SubCell"/>
</dbReference>
<gene>
    <name evidence="21" type="primary">LOC108670823</name>
</gene>
<evidence type="ECO:0000256" key="14">
    <source>
        <dbReference type="ARBA" id="ARBA00023242"/>
    </source>
</evidence>
<dbReference type="SMART" id="SM00327">
    <property type="entry name" value="VWA"/>
    <property type="match status" value="1"/>
</dbReference>
<keyword evidence="7" id="KW-0963">Cytoplasm</keyword>
<evidence type="ECO:0000313" key="21">
    <source>
        <dbReference type="RefSeq" id="XP_018013803.1"/>
    </source>
</evidence>
<evidence type="ECO:0000256" key="2">
    <source>
        <dbReference type="ARBA" id="ARBA00004236"/>
    </source>
</evidence>
<keyword evidence="13" id="KW-0472">Membrane</keyword>
<dbReference type="GeneID" id="108670823"/>
<evidence type="ECO:0000256" key="1">
    <source>
        <dbReference type="ARBA" id="ARBA00004123"/>
    </source>
</evidence>
<dbReference type="AlphaFoldDB" id="A0A8B7NJG7"/>
<dbReference type="FunFam" id="2.60.40.150:FF:000042">
    <property type="entry name" value="Copine 3"/>
    <property type="match status" value="1"/>
</dbReference>
<dbReference type="InterPro" id="IPR045052">
    <property type="entry name" value="Copine"/>
</dbReference>
<dbReference type="PANTHER" id="PTHR10857">
    <property type="entry name" value="COPINE"/>
    <property type="match status" value="1"/>
</dbReference>
<dbReference type="SMART" id="SM00239">
    <property type="entry name" value="C2"/>
    <property type="match status" value="2"/>
</dbReference>
<dbReference type="FunFam" id="2.60.40.150:FF:000099">
    <property type="entry name" value="Copine 3"/>
    <property type="match status" value="1"/>
</dbReference>
<dbReference type="GO" id="GO:0005925">
    <property type="term" value="C:focal adhesion"/>
    <property type="evidence" value="ECO:0007669"/>
    <property type="project" value="UniProtKB-SubCell"/>
</dbReference>
<evidence type="ECO:0000256" key="18">
    <source>
        <dbReference type="ARBA" id="ARBA00076171"/>
    </source>
</evidence>
<dbReference type="InterPro" id="IPR010734">
    <property type="entry name" value="Copine_C"/>
</dbReference>
<feature type="domain" description="C2" evidence="19">
    <location>
        <begin position="136"/>
        <end position="263"/>
    </location>
</feature>
<organism evidence="20 21">
    <name type="scientific">Hyalella azteca</name>
    <name type="common">Amphipod</name>
    <dbReference type="NCBI Taxonomy" id="294128"/>
    <lineage>
        <taxon>Eukaryota</taxon>
        <taxon>Metazoa</taxon>
        <taxon>Ecdysozoa</taxon>
        <taxon>Arthropoda</taxon>
        <taxon>Crustacea</taxon>
        <taxon>Multicrustacea</taxon>
        <taxon>Malacostraca</taxon>
        <taxon>Eumalacostraca</taxon>
        <taxon>Peracarida</taxon>
        <taxon>Amphipoda</taxon>
        <taxon>Senticaudata</taxon>
        <taxon>Talitrida</taxon>
        <taxon>Talitroidea</taxon>
        <taxon>Hyalellidae</taxon>
        <taxon>Hyalella</taxon>
    </lineage>
</organism>
<sequence>MNPNQAAGSVPHVGGPPQFLNPVTKVQLSVSAKKLRDADLTSKSDPVCVLYWKDIHKNSLHELARTEKIIDSLEPCWVQKFDVDYRFEERQVLQFHIFDWDNSKHETSTQDKLGWTECTLAEIMASGGEPLTRTLNDGKGGIIVVVGEEVVESKEVVTLSFAGSGLDKKDMFGKSDPYLVVSKSVGSNNQYTVVHRTEYIKKTLDPVWKPFVIRSSLLCGGDDQRPLKIECFDYDKDSEHDFIGECFTTLAKLKQGNVSSNHYDLINPKKKAKKSSYKNSGKLMVQLCTVHEEPTFLDHIRGGLQLHFTVAVDFTASNGHPAQPNSLHFWDPRVENQYATAIRSVGEIIQDYDSDKQFQALGFGGRVPPDFKVSHEFFLNGRVDSPYCAGVQGILEAYRHSLATVGLYGPTNFAPVIKHVANFARSLLDGKNYFVLLIITDGCITDLPATREALVMASALPMSVIIVGVGNEDFSAMEQLDGDDRRLSHNGQYAVRDIVQFVELQRHLPMMLSSPAMGRAQLARDVLAEVPSQVLAWMKANNHQPGTPKTDVTFQF</sequence>
<keyword evidence="10" id="KW-0677">Repeat</keyword>
<evidence type="ECO:0000256" key="9">
    <source>
        <dbReference type="ARBA" id="ARBA00022723"/>
    </source>
</evidence>
<keyword evidence="11" id="KW-0106">Calcium</keyword>
<dbReference type="GO" id="GO:0032991">
    <property type="term" value="C:protein-containing complex"/>
    <property type="evidence" value="ECO:0007669"/>
    <property type="project" value="UniProtKB-ARBA"/>
</dbReference>
<keyword evidence="12" id="KW-0965">Cell junction</keyword>
<feature type="domain" description="C2" evidence="19">
    <location>
        <begin position="5"/>
        <end position="133"/>
    </location>
</feature>
<dbReference type="Proteomes" id="UP000694843">
    <property type="component" value="Unplaced"/>
</dbReference>
<evidence type="ECO:0000313" key="20">
    <source>
        <dbReference type="Proteomes" id="UP000694843"/>
    </source>
</evidence>
<dbReference type="Pfam" id="PF07002">
    <property type="entry name" value="Copine"/>
    <property type="match status" value="1"/>
</dbReference>
<dbReference type="InterPro" id="IPR002035">
    <property type="entry name" value="VWF_A"/>
</dbReference>
<evidence type="ECO:0000256" key="13">
    <source>
        <dbReference type="ARBA" id="ARBA00023136"/>
    </source>
</evidence>
<comment type="subunit">
    <text evidence="16">Monomer. Interacts with ERBB2 (preferentially with the tyrosine phosphorylated form); this interaction occurs at the cell membrane and is increased in a growth factor heregulin-dependent manner. Interacts with SHC1; this interaction may mediate the binding of CPNE3 with ERBB2. Interacts with RACK1.</text>
</comment>
<comment type="function">
    <text evidence="15">Calcium-dependent phospholipid-binding protein that plays a role in ERBB2-mediated tumor cell migration in response to growth factor heregulin stimulation.</text>
</comment>
<keyword evidence="14" id="KW-0539">Nucleus</keyword>
<reference evidence="21" key="1">
    <citation type="submission" date="2025-08" db="UniProtKB">
        <authorList>
            <consortium name="RefSeq"/>
        </authorList>
    </citation>
    <scope>IDENTIFICATION</scope>
    <source>
        <tissue evidence="21">Whole organism</tissue>
    </source>
</reference>
<keyword evidence="8" id="KW-0597">Phosphoprotein</keyword>
<dbReference type="RefSeq" id="XP_018013803.1">
    <property type="nucleotide sequence ID" value="XM_018158314.2"/>
</dbReference>
<dbReference type="SUPFAM" id="SSF49562">
    <property type="entry name" value="C2 domain (Calcium/lipid-binding domain, CaLB)"/>
    <property type="match status" value="2"/>
</dbReference>
<dbReference type="OrthoDB" id="5855668at2759"/>
<keyword evidence="9" id="KW-0479">Metal-binding</keyword>
<dbReference type="PROSITE" id="PS50004">
    <property type="entry name" value="C2"/>
    <property type="match status" value="2"/>
</dbReference>
<evidence type="ECO:0000256" key="7">
    <source>
        <dbReference type="ARBA" id="ARBA00022490"/>
    </source>
</evidence>
<dbReference type="InterPro" id="IPR000008">
    <property type="entry name" value="C2_dom"/>
</dbReference>
<dbReference type="GO" id="GO:0005634">
    <property type="term" value="C:nucleus"/>
    <property type="evidence" value="ECO:0007669"/>
    <property type="project" value="UniProtKB-SubCell"/>
</dbReference>
<evidence type="ECO:0000256" key="15">
    <source>
        <dbReference type="ARBA" id="ARBA00058857"/>
    </source>
</evidence>
<dbReference type="Gene3D" id="2.60.40.150">
    <property type="entry name" value="C2 domain"/>
    <property type="match status" value="2"/>
</dbReference>
<evidence type="ECO:0000256" key="17">
    <source>
        <dbReference type="ARBA" id="ARBA00074834"/>
    </source>
</evidence>
<evidence type="ECO:0000256" key="8">
    <source>
        <dbReference type="ARBA" id="ARBA00022553"/>
    </source>
</evidence>
<dbReference type="GO" id="GO:0071277">
    <property type="term" value="P:cellular response to calcium ion"/>
    <property type="evidence" value="ECO:0007669"/>
    <property type="project" value="UniProtKB-ARBA"/>
</dbReference>
<dbReference type="InterPro" id="IPR037768">
    <property type="entry name" value="C2B_Copine"/>
</dbReference>
<evidence type="ECO:0000256" key="4">
    <source>
        <dbReference type="ARBA" id="ARBA00004496"/>
    </source>
</evidence>
<dbReference type="CDD" id="cd04048">
    <property type="entry name" value="C2A_Copine"/>
    <property type="match status" value="1"/>
</dbReference>
<dbReference type="PANTHER" id="PTHR10857:SF106">
    <property type="entry name" value="C2 DOMAIN-CONTAINING PROTEIN"/>
    <property type="match status" value="1"/>
</dbReference>
<dbReference type="GO" id="GO:0046872">
    <property type="term" value="F:metal ion binding"/>
    <property type="evidence" value="ECO:0007669"/>
    <property type="project" value="UniProtKB-KW"/>
</dbReference>
<comment type="similarity">
    <text evidence="5">Belongs to the copine family.</text>
</comment>
<evidence type="ECO:0000259" key="19">
    <source>
        <dbReference type="PROSITE" id="PS50004"/>
    </source>
</evidence>
<evidence type="ECO:0000256" key="5">
    <source>
        <dbReference type="ARBA" id="ARBA00009048"/>
    </source>
</evidence>
<evidence type="ECO:0000256" key="6">
    <source>
        <dbReference type="ARBA" id="ARBA00022475"/>
    </source>
</evidence>
<dbReference type="KEGG" id="hazt:108670823"/>
<dbReference type="CDD" id="cd04047">
    <property type="entry name" value="C2B_Copine"/>
    <property type="match status" value="1"/>
</dbReference>
<dbReference type="Pfam" id="PF00168">
    <property type="entry name" value="C2"/>
    <property type="match status" value="2"/>
</dbReference>
<dbReference type="InterPro" id="IPR035892">
    <property type="entry name" value="C2_domain_sf"/>
</dbReference>
<dbReference type="SUPFAM" id="SSF53300">
    <property type="entry name" value="vWA-like"/>
    <property type="match status" value="1"/>
</dbReference>
<evidence type="ECO:0000256" key="3">
    <source>
        <dbReference type="ARBA" id="ARBA00004246"/>
    </source>
</evidence>
<dbReference type="GO" id="GO:0005544">
    <property type="term" value="F:calcium-dependent phospholipid binding"/>
    <property type="evidence" value="ECO:0007669"/>
    <property type="project" value="InterPro"/>
</dbReference>
<evidence type="ECO:0000256" key="16">
    <source>
        <dbReference type="ARBA" id="ARBA00065466"/>
    </source>
</evidence>
<evidence type="ECO:0000256" key="11">
    <source>
        <dbReference type="ARBA" id="ARBA00022837"/>
    </source>
</evidence>
<keyword evidence="6" id="KW-1003">Cell membrane</keyword>
<proteinExistence type="inferred from homology"/>